<accession>X1TZJ9</accession>
<reference evidence="2" key="1">
    <citation type="journal article" date="2014" name="Front. Microbiol.">
        <title>High frequency of phylogenetically diverse reductive dehalogenase-homologous genes in deep subseafloor sedimentary metagenomes.</title>
        <authorList>
            <person name="Kawai M."/>
            <person name="Futagami T."/>
            <person name="Toyoda A."/>
            <person name="Takaki Y."/>
            <person name="Nishi S."/>
            <person name="Hori S."/>
            <person name="Arai W."/>
            <person name="Tsubouchi T."/>
            <person name="Morono Y."/>
            <person name="Uchiyama I."/>
            <person name="Ito T."/>
            <person name="Fujiyama A."/>
            <person name="Inagaki F."/>
            <person name="Takami H."/>
        </authorList>
    </citation>
    <scope>NUCLEOTIDE SEQUENCE</scope>
    <source>
        <strain evidence="2">Expedition CK06-06</strain>
    </source>
</reference>
<proteinExistence type="predicted"/>
<gene>
    <name evidence="2" type="ORF">S12H4_40899</name>
</gene>
<dbReference type="EMBL" id="BARW01024867">
    <property type="protein sequence ID" value="GAI96806.1"/>
    <property type="molecule type" value="Genomic_DNA"/>
</dbReference>
<evidence type="ECO:0000259" key="1">
    <source>
        <dbReference type="Pfam" id="PF01364"/>
    </source>
</evidence>
<organism evidence="2">
    <name type="scientific">marine sediment metagenome</name>
    <dbReference type="NCBI Taxonomy" id="412755"/>
    <lineage>
        <taxon>unclassified sequences</taxon>
        <taxon>metagenomes</taxon>
        <taxon>ecological metagenomes</taxon>
    </lineage>
</organism>
<name>X1TZJ9_9ZZZZ</name>
<dbReference type="InterPro" id="IPR029031">
    <property type="entry name" value="Gingipain_N_sf"/>
</dbReference>
<dbReference type="InterPro" id="IPR001769">
    <property type="entry name" value="Gingipain"/>
</dbReference>
<sequence>DHKNNHNLKTYLVTLEEIYSEYTDGRDEQENIKLFIKDEIEEKGIAYVFLVGGMIGQKYEWYLPVRYASSPSEEAYISDLYYADIYKEGGTAFEDWDSNGNGIFAEYTLLKKDIIDGNPDGRFSFG</sequence>
<feature type="non-terminal residue" evidence="2">
    <location>
        <position position="1"/>
    </location>
</feature>
<dbReference type="Pfam" id="PF01364">
    <property type="entry name" value="Peptidase_C25"/>
    <property type="match status" value="1"/>
</dbReference>
<dbReference type="GO" id="GO:0008234">
    <property type="term" value="F:cysteine-type peptidase activity"/>
    <property type="evidence" value="ECO:0007669"/>
    <property type="project" value="InterPro"/>
</dbReference>
<evidence type="ECO:0000313" key="2">
    <source>
        <dbReference type="EMBL" id="GAI96806.1"/>
    </source>
</evidence>
<dbReference type="AlphaFoldDB" id="X1TZJ9"/>
<comment type="caution">
    <text evidence="2">The sequence shown here is derived from an EMBL/GenBank/DDBJ whole genome shotgun (WGS) entry which is preliminary data.</text>
</comment>
<dbReference type="Gene3D" id="3.40.50.10390">
    <property type="entry name" value="Gingipain r, domain 1"/>
    <property type="match status" value="1"/>
</dbReference>
<dbReference type="GO" id="GO:0006508">
    <property type="term" value="P:proteolysis"/>
    <property type="evidence" value="ECO:0007669"/>
    <property type="project" value="InterPro"/>
</dbReference>
<feature type="domain" description="Gingipain" evidence="1">
    <location>
        <begin position="1"/>
        <end position="88"/>
    </location>
</feature>
<protein>
    <recommendedName>
        <fullName evidence="1">Gingipain domain-containing protein</fullName>
    </recommendedName>
</protein>